<dbReference type="SUPFAM" id="SSF47144">
    <property type="entry name" value="HSC20 (HSCB), C-terminal oligomerisation domain"/>
    <property type="match status" value="1"/>
</dbReference>
<dbReference type="NCBIfam" id="TIGR00714">
    <property type="entry name" value="hscB"/>
    <property type="match status" value="1"/>
</dbReference>
<gene>
    <name evidence="4" type="primary">hscB</name>
    <name evidence="4" type="ORF">CI610_01304</name>
</gene>
<dbReference type="SUPFAM" id="SSF46565">
    <property type="entry name" value="Chaperone J-domain"/>
    <property type="match status" value="1"/>
</dbReference>
<dbReference type="InterPro" id="IPR001623">
    <property type="entry name" value="DnaJ_domain"/>
</dbReference>
<comment type="caution">
    <text evidence="4">The sequence shown here is derived from an EMBL/GenBank/DDBJ whole genome shotgun (WGS) entry which is preliminary data.</text>
</comment>
<dbReference type="GO" id="GO:0001671">
    <property type="term" value="F:ATPase activator activity"/>
    <property type="evidence" value="ECO:0007669"/>
    <property type="project" value="InterPro"/>
</dbReference>
<evidence type="ECO:0000256" key="2">
    <source>
        <dbReference type="ARBA" id="ARBA00023186"/>
    </source>
</evidence>
<proteinExistence type="inferred from homology"/>
<protein>
    <submittedName>
        <fullName evidence="4">Co-chaperone protein HscB</fullName>
    </submittedName>
</protein>
<dbReference type="InterPro" id="IPR009073">
    <property type="entry name" value="HscB_oligo_C"/>
</dbReference>
<dbReference type="InterPro" id="IPR036869">
    <property type="entry name" value="J_dom_sf"/>
</dbReference>
<dbReference type="SMART" id="SM00271">
    <property type="entry name" value="DnaJ"/>
    <property type="match status" value="1"/>
</dbReference>
<dbReference type="AlphaFoldDB" id="A0A2H9T924"/>
<dbReference type="EMBL" id="NSIT01000051">
    <property type="protein sequence ID" value="PJE79732.1"/>
    <property type="molecule type" value="Genomic_DNA"/>
</dbReference>
<dbReference type="PANTHER" id="PTHR14021">
    <property type="entry name" value="IRON-SULFUR CLUSTER CO-CHAPERONE PROTEIN HSCB"/>
    <property type="match status" value="1"/>
</dbReference>
<keyword evidence="2" id="KW-0143">Chaperone</keyword>
<sequence length="183" mass="21636">MDNKQNYFELFQLPVSPDVDVRKLVPVYRQLQKTVHPDRFADANAQQQRLAIEYASYVNQAYETLKSPLERCKYLLMLAGHPVDMERNTVSDSAFLMQQMELRESLEDIREQGGPFPALDQLMHTVAQETDGYFHEFQLWWEANHIQWEQVDFQQADSLLRKMQFMVKLTAEMDELDAELMDR</sequence>
<name>A0A2H9T924_9ZZZZ</name>
<dbReference type="GO" id="GO:0051087">
    <property type="term" value="F:protein-folding chaperone binding"/>
    <property type="evidence" value="ECO:0007669"/>
    <property type="project" value="InterPro"/>
</dbReference>
<dbReference type="Pfam" id="PF07743">
    <property type="entry name" value="HSCB_C"/>
    <property type="match status" value="1"/>
</dbReference>
<evidence type="ECO:0000256" key="1">
    <source>
        <dbReference type="ARBA" id="ARBA00010476"/>
    </source>
</evidence>
<comment type="similarity">
    <text evidence="1">Belongs to the HscB family.</text>
</comment>
<reference evidence="4" key="1">
    <citation type="journal article" date="2017" name="Appl. Environ. Microbiol.">
        <title>Molecular characterization of an Endozoicomonas-like organism causing infection in king scallop Pecten maximus L.</title>
        <authorList>
            <person name="Cano I."/>
            <person name="van Aerle R."/>
            <person name="Ross S."/>
            <person name="Verner-Jeffreys D.W."/>
            <person name="Paley R.K."/>
            <person name="Rimmer G."/>
            <person name="Ryder D."/>
            <person name="Hooper P."/>
            <person name="Stone D."/>
            <person name="Feist S.W."/>
        </authorList>
    </citation>
    <scope>NUCLEOTIDE SEQUENCE</scope>
</reference>
<accession>A0A2H9T924</accession>
<dbReference type="GO" id="GO:0051259">
    <property type="term" value="P:protein complex oligomerization"/>
    <property type="evidence" value="ECO:0007669"/>
    <property type="project" value="InterPro"/>
</dbReference>
<feature type="domain" description="J" evidence="3">
    <location>
        <begin position="6"/>
        <end position="78"/>
    </location>
</feature>
<evidence type="ECO:0000259" key="3">
    <source>
        <dbReference type="PROSITE" id="PS50076"/>
    </source>
</evidence>
<organism evidence="4">
    <name type="scientific">invertebrate metagenome</name>
    <dbReference type="NCBI Taxonomy" id="1711999"/>
    <lineage>
        <taxon>unclassified sequences</taxon>
        <taxon>metagenomes</taxon>
        <taxon>organismal metagenomes</taxon>
    </lineage>
</organism>
<dbReference type="CDD" id="cd06257">
    <property type="entry name" value="DnaJ"/>
    <property type="match status" value="1"/>
</dbReference>
<dbReference type="InterPro" id="IPR036386">
    <property type="entry name" value="HscB_C_sf"/>
</dbReference>
<dbReference type="Gene3D" id="1.20.1280.20">
    <property type="entry name" value="HscB, C-terminal domain"/>
    <property type="match status" value="1"/>
</dbReference>
<dbReference type="PROSITE" id="PS50076">
    <property type="entry name" value="DNAJ_2"/>
    <property type="match status" value="1"/>
</dbReference>
<dbReference type="Gene3D" id="1.10.287.110">
    <property type="entry name" value="DnaJ domain"/>
    <property type="match status" value="1"/>
</dbReference>
<dbReference type="GO" id="GO:0044571">
    <property type="term" value="P:[2Fe-2S] cluster assembly"/>
    <property type="evidence" value="ECO:0007669"/>
    <property type="project" value="InterPro"/>
</dbReference>
<dbReference type="GO" id="GO:1990230">
    <property type="term" value="C:iron-sulfur cluster transfer complex"/>
    <property type="evidence" value="ECO:0007669"/>
    <property type="project" value="TreeGrafter"/>
</dbReference>
<dbReference type="InterPro" id="IPR004640">
    <property type="entry name" value="HscB"/>
</dbReference>
<evidence type="ECO:0000313" key="4">
    <source>
        <dbReference type="EMBL" id="PJE79732.1"/>
    </source>
</evidence>
<dbReference type="PANTHER" id="PTHR14021:SF15">
    <property type="entry name" value="IRON-SULFUR CLUSTER CO-CHAPERONE PROTEIN HSCB"/>
    <property type="match status" value="1"/>
</dbReference>
<dbReference type="HAMAP" id="MF_00682">
    <property type="entry name" value="HscB"/>
    <property type="match status" value="1"/>
</dbReference>